<keyword evidence="4 8" id="KW-0378">Hydrolase</keyword>
<dbReference type="SMART" id="SM00042">
    <property type="entry name" value="CUB"/>
    <property type="match status" value="1"/>
</dbReference>
<dbReference type="PANTHER" id="PTHR24264:SF65">
    <property type="entry name" value="SRCR DOMAIN-CONTAINING PROTEIN"/>
    <property type="match status" value="1"/>
</dbReference>
<dbReference type="SMART" id="SM00020">
    <property type="entry name" value="Tryp_SPc"/>
    <property type="match status" value="1"/>
</dbReference>
<evidence type="ECO:0000256" key="4">
    <source>
        <dbReference type="ARBA" id="ARBA00022801"/>
    </source>
</evidence>
<dbReference type="InterPro" id="IPR018114">
    <property type="entry name" value="TRYPSIN_HIS"/>
</dbReference>
<dbReference type="Pfam" id="PF00431">
    <property type="entry name" value="CUB"/>
    <property type="match status" value="1"/>
</dbReference>
<evidence type="ECO:0000259" key="12">
    <source>
        <dbReference type="PROSITE" id="PS50240"/>
    </source>
</evidence>
<evidence type="ECO:0000313" key="14">
    <source>
        <dbReference type="Proteomes" id="UP000821853"/>
    </source>
</evidence>
<comment type="caution">
    <text evidence="13">The sequence shown here is derived from an EMBL/GenBank/DDBJ whole genome shotgun (WGS) entry which is preliminary data.</text>
</comment>
<dbReference type="InterPro" id="IPR035914">
    <property type="entry name" value="Sperma_CUB_dom_sf"/>
</dbReference>
<dbReference type="InterPro" id="IPR009003">
    <property type="entry name" value="Peptidase_S1_PA"/>
</dbReference>
<evidence type="ECO:0000256" key="2">
    <source>
        <dbReference type="ARBA" id="ARBA00022525"/>
    </source>
</evidence>
<accession>A0A9J6GI10</accession>
<feature type="domain" description="Peptidase S1" evidence="12">
    <location>
        <begin position="184"/>
        <end position="430"/>
    </location>
</feature>
<comment type="caution">
    <text evidence="7">Lacks conserved residue(s) required for the propagation of feature annotation.</text>
</comment>
<dbReference type="CDD" id="cd00041">
    <property type="entry name" value="CUB"/>
    <property type="match status" value="1"/>
</dbReference>
<protein>
    <submittedName>
        <fullName evidence="13">Uncharacterized protein</fullName>
    </submittedName>
</protein>
<keyword evidence="5 8" id="KW-0720">Serine protease</keyword>
<dbReference type="InterPro" id="IPR043504">
    <property type="entry name" value="Peptidase_S1_PA_chymotrypsin"/>
</dbReference>
<dbReference type="OMA" id="HITYEAQ"/>
<dbReference type="PROSITE" id="PS50240">
    <property type="entry name" value="TRYPSIN_DOM"/>
    <property type="match status" value="1"/>
</dbReference>
<dbReference type="VEuPathDB" id="VectorBase:HLOH_062245"/>
<dbReference type="SUPFAM" id="SSF50494">
    <property type="entry name" value="Trypsin-like serine proteases"/>
    <property type="match status" value="1"/>
</dbReference>
<dbReference type="InterPro" id="IPR033116">
    <property type="entry name" value="TRYPSIN_SER"/>
</dbReference>
<keyword evidence="2" id="KW-0964">Secreted</keyword>
<feature type="chain" id="PRO_5039889690" evidence="10">
    <location>
        <begin position="26"/>
        <end position="437"/>
    </location>
</feature>
<gene>
    <name evidence="13" type="ORF">HPB48_021995</name>
</gene>
<evidence type="ECO:0000256" key="8">
    <source>
        <dbReference type="RuleBase" id="RU363034"/>
    </source>
</evidence>
<feature type="compositionally biased region" description="Polar residues" evidence="9">
    <location>
        <begin position="139"/>
        <end position="154"/>
    </location>
</feature>
<dbReference type="InterPro" id="IPR001254">
    <property type="entry name" value="Trypsin_dom"/>
</dbReference>
<keyword evidence="14" id="KW-1185">Reference proteome</keyword>
<dbReference type="GO" id="GO:0006508">
    <property type="term" value="P:proteolysis"/>
    <property type="evidence" value="ECO:0007669"/>
    <property type="project" value="UniProtKB-KW"/>
</dbReference>
<dbReference type="EMBL" id="JABSTR010000007">
    <property type="protein sequence ID" value="KAH9375053.1"/>
    <property type="molecule type" value="Genomic_DNA"/>
</dbReference>
<dbReference type="CDD" id="cd00190">
    <property type="entry name" value="Tryp_SPc"/>
    <property type="match status" value="1"/>
</dbReference>
<feature type="region of interest" description="Disordered" evidence="9">
    <location>
        <begin position="139"/>
        <end position="158"/>
    </location>
</feature>
<sequence>MRYHPSAFLKELVDLFLLFFPGCHFEDNELSGIIKSPLYPGFYPLEAYCEAKVEVPYGNVIRFRIEDIDLCPRAGNVLTFIDGEGLGGRKLKVVTPESEEKDDSWNGTIISPGRKVTVVFSASCQRGAKNRGFHITYEAQPSETSGSKDTSTSADKIGGLDQGACGKPVLANPGDATNQEGSKIVRGNDARIGAHPWQVLLKHVKTDDAFCGGSLISHRWVLTAAHCFKQYSRHDVRVVLGKQSLVTRDDNEITLSIKKLVIHPDFDNRTLNNDIALLELRAAIQYSARFSPICLGDAQFIEQMVFRSPTPVLGFASGWGRVNIKGPRPENLQEVRLPVLSKQVCLESSSAAVREKITENMFCAGYDDQPVVMDTCEGDSGGPFVVELRGTWYLVGIVSWSHQGKCGVPGRYGFYTKVNNYNEWILDTVKARRSGTS</sequence>
<dbReference type="InterPro" id="IPR000859">
    <property type="entry name" value="CUB_dom"/>
</dbReference>
<dbReference type="GO" id="GO:0005615">
    <property type="term" value="C:extracellular space"/>
    <property type="evidence" value="ECO:0007669"/>
    <property type="project" value="TreeGrafter"/>
</dbReference>
<name>A0A9J6GI10_HAELO</name>
<dbReference type="InterPro" id="IPR050127">
    <property type="entry name" value="Serine_Proteases_S1"/>
</dbReference>
<dbReference type="SUPFAM" id="SSF49854">
    <property type="entry name" value="Spermadhesin, CUB domain"/>
    <property type="match status" value="1"/>
</dbReference>
<feature type="signal peptide" evidence="10">
    <location>
        <begin position="1"/>
        <end position="25"/>
    </location>
</feature>
<dbReference type="Gene3D" id="2.60.120.290">
    <property type="entry name" value="Spermadhesin, CUB domain"/>
    <property type="match status" value="1"/>
</dbReference>
<dbReference type="PRINTS" id="PR00722">
    <property type="entry name" value="CHYMOTRYPSIN"/>
</dbReference>
<dbReference type="GO" id="GO:0004252">
    <property type="term" value="F:serine-type endopeptidase activity"/>
    <property type="evidence" value="ECO:0007669"/>
    <property type="project" value="InterPro"/>
</dbReference>
<evidence type="ECO:0000259" key="11">
    <source>
        <dbReference type="PROSITE" id="PS01180"/>
    </source>
</evidence>
<dbReference type="PROSITE" id="PS00135">
    <property type="entry name" value="TRYPSIN_SER"/>
    <property type="match status" value="1"/>
</dbReference>
<evidence type="ECO:0000313" key="13">
    <source>
        <dbReference type="EMBL" id="KAH9375053.1"/>
    </source>
</evidence>
<dbReference type="Gene3D" id="2.40.10.10">
    <property type="entry name" value="Trypsin-like serine proteases"/>
    <property type="match status" value="1"/>
</dbReference>
<dbReference type="InterPro" id="IPR001314">
    <property type="entry name" value="Peptidase_S1A"/>
</dbReference>
<evidence type="ECO:0000256" key="6">
    <source>
        <dbReference type="ARBA" id="ARBA00023157"/>
    </source>
</evidence>
<proteinExistence type="predicted"/>
<dbReference type="PROSITE" id="PS01180">
    <property type="entry name" value="CUB"/>
    <property type="match status" value="1"/>
</dbReference>
<dbReference type="PANTHER" id="PTHR24264">
    <property type="entry name" value="TRYPSIN-RELATED"/>
    <property type="match status" value="1"/>
</dbReference>
<evidence type="ECO:0000256" key="1">
    <source>
        <dbReference type="ARBA" id="ARBA00004613"/>
    </source>
</evidence>
<comment type="subcellular location">
    <subcellularLocation>
        <location evidence="1">Secreted</location>
    </subcellularLocation>
</comment>
<evidence type="ECO:0000256" key="5">
    <source>
        <dbReference type="ARBA" id="ARBA00022825"/>
    </source>
</evidence>
<dbReference type="Proteomes" id="UP000821853">
    <property type="component" value="Chromosome 5"/>
</dbReference>
<organism evidence="13 14">
    <name type="scientific">Haemaphysalis longicornis</name>
    <name type="common">Bush tick</name>
    <dbReference type="NCBI Taxonomy" id="44386"/>
    <lineage>
        <taxon>Eukaryota</taxon>
        <taxon>Metazoa</taxon>
        <taxon>Ecdysozoa</taxon>
        <taxon>Arthropoda</taxon>
        <taxon>Chelicerata</taxon>
        <taxon>Arachnida</taxon>
        <taxon>Acari</taxon>
        <taxon>Parasitiformes</taxon>
        <taxon>Ixodida</taxon>
        <taxon>Ixodoidea</taxon>
        <taxon>Ixodidae</taxon>
        <taxon>Haemaphysalinae</taxon>
        <taxon>Haemaphysalis</taxon>
    </lineage>
</organism>
<evidence type="ECO:0000256" key="10">
    <source>
        <dbReference type="SAM" id="SignalP"/>
    </source>
</evidence>
<keyword evidence="3 8" id="KW-0645">Protease</keyword>
<feature type="domain" description="CUB" evidence="11">
    <location>
        <begin position="23"/>
        <end position="140"/>
    </location>
</feature>
<dbReference type="OrthoDB" id="10059102at2759"/>
<evidence type="ECO:0000256" key="3">
    <source>
        <dbReference type="ARBA" id="ARBA00022670"/>
    </source>
</evidence>
<reference evidence="13 14" key="1">
    <citation type="journal article" date="2020" name="Cell">
        <title>Large-Scale Comparative Analyses of Tick Genomes Elucidate Their Genetic Diversity and Vector Capacities.</title>
        <authorList>
            <consortium name="Tick Genome and Microbiome Consortium (TIGMIC)"/>
            <person name="Jia N."/>
            <person name="Wang J."/>
            <person name="Shi W."/>
            <person name="Du L."/>
            <person name="Sun Y."/>
            <person name="Zhan W."/>
            <person name="Jiang J.F."/>
            <person name="Wang Q."/>
            <person name="Zhang B."/>
            <person name="Ji P."/>
            <person name="Bell-Sakyi L."/>
            <person name="Cui X.M."/>
            <person name="Yuan T.T."/>
            <person name="Jiang B.G."/>
            <person name="Yang W.F."/>
            <person name="Lam T.T."/>
            <person name="Chang Q.C."/>
            <person name="Ding S.J."/>
            <person name="Wang X.J."/>
            <person name="Zhu J.G."/>
            <person name="Ruan X.D."/>
            <person name="Zhao L."/>
            <person name="Wei J.T."/>
            <person name="Ye R.Z."/>
            <person name="Que T.C."/>
            <person name="Du C.H."/>
            <person name="Zhou Y.H."/>
            <person name="Cheng J.X."/>
            <person name="Dai P.F."/>
            <person name="Guo W.B."/>
            <person name="Han X.H."/>
            <person name="Huang E.J."/>
            <person name="Li L.F."/>
            <person name="Wei W."/>
            <person name="Gao Y.C."/>
            <person name="Liu J.Z."/>
            <person name="Shao H.Z."/>
            <person name="Wang X."/>
            <person name="Wang C.C."/>
            <person name="Yang T.C."/>
            <person name="Huo Q.B."/>
            <person name="Li W."/>
            <person name="Chen H.Y."/>
            <person name="Chen S.E."/>
            <person name="Zhou L.G."/>
            <person name="Ni X.B."/>
            <person name="Tian J.H."/>
            <person name="Sheng Y."/>
            <person name="Liu T."/>
            <person name="Pan Y.S."/>
            <person name="Xia L.Y."/>
            <person name="Li J."/>
            <person name="Zhao F."/>
            <person name="Cao W.C."/>
        </authorList>
    </citation>
    <scope>NUCLEOTIDE SEQUENCE [LARGE SCALE GENOMIC DNA]</scope>
    <source>
        <strain evidence="13">HaeL-2018</strain>
    </source>
</reference>
<dbReference type="FunFam" id="2.40.10.10:FF:000015">
    <property type="entry name" value="Atrial natriuretic peptide-converting enzyme"/>
    <property type="match status" value="1"/>
</dbReference>
<dbReference type="Pfam" id="PF00089">
    <property type="entry name" value="Trypsin"/>
    <property type="match status" value="1"/>
</dbReference>
<keyword evidence="6" id="KW-1015">Disulfide bond</keyword>
<keyword evidence="10" id="KW-0732">Signal</keyword>
<dbReference type="AlphaFoldDB" id="A0A9J6GI10"/>
<evidence type="ECO:0000256" key="9">
    <source>
        <dbReference type="SAM" id="MobiDB-lite"/>
    </source>
</evidence>
<dbReference type="PROSITE" id="PS00134">
    <property type="entry name" value="TRYPSIN_HIS"/>
    <property type="match status" value="1"/>
</dbReference>
<evidence type="ECO:0000256" key="7">
    <source>
        <dbReference type="PROSITE-ProRule" id="PRU00059"/>
    </source>
</evidence>